<dbReference type="CDD" id="cd12443">
    <property type="entry name" value="RRM_MCM3A_like"/>
    <property type="match status" value="1"/>
</dbReference>
<feature type="domain" description="PCI" evidence="27">
    <location>
        <begin position="838"/>
        <end position="1022"/>
    </location>
</feature>
<keyword evidence="9" id="KW-0963">Cytoplasm</keyword>
<dbReference type="Pfam" id="PF16766">
    <property type="entry name" value="CID_GANP"/>
    <property type="match status" value="1"/>
</dbReference>
<evidence type="ECO:0000256" key="16">
    <source>
        <dbReference type="ARBA" id="ARBA00023010"/>
    </source>
</evidence>
<dbReference type="InterPro" id="IPR031907">
    <property type="entry name" value="MCM3AP_GANP"/>
</dbReference>
<dbReference type="STRING" id="30732.ENSOMEP00000034896"/>
<feature type="coiled-coil region" evidence="25">
    <location>
        <begin position="1181"/>
        <end position="1217"/>
    </location>
</feature>
<evidence type="ECO:0000256" key="19">
    <source>
        <dbReference type="ARBA" id="ARBA00023242"/>
    </source>
</evidence>
<evidence type="ECO:0000256" key="17">
    <source>
        <dbReference type="ARBA" id="ARBA00023054"/>
    </source>
</evidence>
<dbReference type="InterPro" id="IPR012677">
    <property type="entry name" value="Nucleotide-bd_a/b_plait_sf"/>
</dbReference>
<keyword evidence="14" id="KW-0653">Protein transport</keyword>
<feature type="region of interest" description="Disordered" evidence="26">
    <location>
        <begin position="1"/>
        <end position="115"/>
    </location>
</feature>
<dbReference type="OMA" id="DMTIFWH"/>
<keyword evidence="8" id="KW-0488">Methylation</keyword>
<evidence type="ECO:0000256" key="10">
    <source>
        <dbReference type="ARBA" id="ARBA00022553"/>
    </source>
</evidence>
<dbReference type="PROSITE" id="PS50250">
    <property type="entry name" value="PCI"/>
    <property type="match status" value="1"/>
</dbReference>
<dbReference type="Gene3D" id="6.10.250.1340">
    <property type="match status" value="1"/>
</dbReference>
<feature type="compositionally biased region" description="Low complexity" evidence="26">
    <location>
        <begin position="91"/>
        <end position="114"/>
    </location>
</feature>
<evidence type="ECO:0000256" key="8">
    <source>
        <dbReference type="ARBA" id="ARBA00022481"/>
    </source>
</evidence>
<dbReference type="GO" id="GO:0061733">
    <property type="term" value="F:protein-lysine-acetyltransferase activity"/>
    <property type="evidence" value="ECO:0007669"/>
    <property type="project" value="UniProtKB-EC"/>
</dbReference>
<proteinExistence type="inferred from homology"/>
<keyword evidence="17 25" id="KW-0175">Coiled coil</keyword>
<organism evidence="28 29">
    <name type="scientific">Oryzias melastigma</name>
    <name type="common">Marine medaka</name>
    <dbReference type="NCBI Taxonomy" id="30732"/>
    <lineage>
        <taxon>Eukaryota</taxon>
        <taxon>Metazoa</taxon>
        <taxon>Chordata</taxon>
        <taxon>Craniata</taxon>
        <taxon>Vertebrata</taxon>
        <taxon>Euteleostomi</taxon>
        <taxon>Actinopterygii</taxon>
        <taxon>Neopterygii</taxon>
        <taxon>Teleostei</taxon>
        <taxon>Neoteleostei</taxon>
        <taxon>Acanthomorphata</taxon>
        <taxon>Ovalentaria</taxon>
        <taxon>Atherinomorphae</taxon>
        <taxon>Beloniformes</taxon>
        <taxon>Adrianichthyidae</taxon>
        <taxon>Oryziinae</taxon>
        <taxon>Oryzias</taxon>
    </lineage>
</organism>
<evidence type="ECO:0000256" key="21">
    <source>
        <dbReference type="ARBA" id="ARBA00038443"/>
    </source>
</evidence>
<dbReference type="GO" id="GO:0005694">
    <property type="term" value="C:chromosome"/>
    <property type="evidence" value="ECO:0007669"/>
    <property type="project" value="UniProtKB-SubCell"/>
</dbReference>
<dbReference type="InterPro" id="IPR000717">
    <property type="entry name" value="PCI_dom"/>
</dbReference>
<keyword evidence="12" id="KW-0509">mRNA transport</keyword>
<dbReference type="GO" id="GO:0005643">
    <property type="term" value="C:nuclear pore"/>
    <property type="evidence" value="ECO:0007669"/>
    <property type="project" value="UniProtKB-SubCell"/>
</dbReference>
<dbReference type="PANTHER" id="PTHR12436">
    <property type="entry name" value="80 KDA MCM3-ASSOCIATED PROTEIN"/>
    <property type="match status" value="1"/>
</dbReference>
<feature type="compositionally biased region" description="Basic and acidic residues" evidence="26">
    <location>
        <begin position="338"/>
        <end position="350"/>
    </location>
</feature>
<accession>A0A3B3DY98</accession>
<keyword evidence="29" id="KW-1185">Reference proteome</keyword>
<evidence type="ECO:0000256" key="1">
    <source>
        <dbReference type="ARBA" id="ARBA00004286"/>
    </source>
</evidence>
<evidence type="ECO:0000256" key="12">
    <source>
        <dbReference type="ARBA" id="ARBA00022816"/>
    </source>
</evidence>
<dbReference type="GeneTree" id="ENSGT00940000156322"/>
<evidence type="ECO:0000256" key="20">
    <source>
        <dbReference type="ARBA" id="ARBA00023315"/>
    </source>
</evidence>
<evidence type="ECO:0000256" key="15">
    <source>
        <dbReference type="ARBA" id="ARBA00022990"/>
    </source>
</evidence>
<dbReference type="Pfam" id="PF16769">
    <property type="entry name" value="MCM3AP_GANP"/>
    <property type="match status" value="1"/>
</dbReference>
<dbReference type="GO" id="GO:0006406">
    <property type="term" value="P:mRNA export from nucleus"/>
    <property type="evidence" value="ECO:0007669"/>
    <property type="project" value="TreeGrafter"/>
</dbReference>
<evidence type="ECO:0000259" key="27">
    <source>
        <dbReference type="PROSITE" id="PS50250"/>
    </source>
</evidence>
<reference evidence="28" key="1">
    <citation type="submission" date="2025-08" db="UniProtKB">
        <authorList>
            <consortium name="Ensembl"/>
        </authorList>
    </citation>
    <scope>IDENTIFICATION</scope>
</reference>
<comment type="similarity">
    <text evidence="21">Belongs to the SAC3 family.</text>
</comment>
<evidence type="ECO:0000256" key="22">
    <source>
        <dbReference type="ARBA" id="ARBA00048940"/>
    </source>
</evidence>
<feature type="compositionally biased region" description="Polar residues" evidence="26">
    <location>
        <begin position="301"/>
        <end position="322"/>
    </location>
</feature>
<dbReference type="InterPro" id="IPR034265">
    <property type="entry name" value="MCM3AP_RRM"/>
</dbReference>
<keyword evidence="18" id="KW-0906">Nuclear pore complex</keyword>
<dbReference type="Gene3D" id="3.30.70.330">
    <property type="match status" value="1"/>
</dbReference>
<evidence type="ECO:0000256" key="24">
    <source>
        <dbReference type="ARBA" id="ARBA00069544"/>
    </source>
</evidence>
<name>A0A3B3DY98_ORYME</name>
<evidence type="ECO:0000256" key="26">
    <source>
        <dbReference type="SAM" id="MobiDB-lite"/>
    </source>
</evidence>
<evidence type="ECO:0000256" key="11">
    <source>
        <dbReference type="ARBA" id="ARBA00022679"/>
    </source>
</evidence>
<dbReference type="SMART" id="SM00360">
    <property type="entry name" value="RRM"/>
    <property type="match status" value="1"/>
</dbReference>
<dbReference type="Proteomes" id="UP000261560">
    <property type="component" value="Unplaced"/>
</dbReference>
<evidence type="ECO:0000256" key="9">
    <source>
        <dbReference type="ARBA" id="ARBA00022490"/>
    </source>
</evidence>
<dbReference type="GO" id="GO:0070390">
    <property type="term" value="C:transcription export complex 2"/>
    <property type="evidence" value="ECO:0007669"/>
    <property type="project" value="TreeGrafter"/>
</dbReference>
<protein>
    <recommendedName>
        <fullName evidence="24">Germinal-center associated nuclear protein</fullName>
        <ecNumber evidence="5">2.3.1.48</ecNumber>
    </recommendedName>
</protein>
<evidence type="ECO:0000256" key="6">
    <source>
        <dbReference type="ARBA" id="ARBA00022448"/>
    </source>
</evidence>
<dbReference type="InterPro" id="IPR000504">
    <property type="entry name" value="RRM_dom"/>
</dbReference>
<dbReference type="InterPro" id="IPR031910">
    <property type="entry name" value="GANP_CID_dom"/>
</dbReference>
<dbReference type="RefSeq" id="XP_024142907.1">
    <property type="nucleotide sequence ID" value="XM_024287139.2"/>
</dbReference>
<dbReference type="InterPro" id="IPR035979">
    <property type="entry name" value="RBD_domain_sf"/>
</dbReference>
<evidence type="ECO:0000256" key="14">
    <source>
        <dbReference type="ARBA" id="ARBA00022927"/>
    </source>
</evidence>
<dbReference type="GO" id="GO:0015031">
    <property type="term" value="P:protein transport"/>
    <property type="evidence" value="ECO:0007669"/>
    <property type="project" value="UniProtKB-KW"/>
</dbReference>
<evidence type="ECO:0000313" key="29">
    <source>
        <dbReference type="Proteomes" id="UP000261560"/>
    </source>
</evidence>
<dbReference type="OrthoDB" id="21502at2759"/>
<evidence type="ECO:0000256" key="5">
    <source>
        <dbReference type="ARBA" id="ARBA00013184"/>
    </source>
</evidence>
<dbReference type="Pfam" id="PF00076">
    <property type="entry name" value="RRM_1"/>
    <property type="match status" value="1"/>
</dbReference>
<evidence type="ECO:0000256" key="7">
    <source>
        <dbReference type="ARBA" id="ARBA00022454"/>
    </source>
</evidence>
<reference evidence="28" key="2">
    <citation type="submission" date="2025-09" db="UniProtKB">
        <authorList>
            <consortium name="Ensembl"/>
        </authorList>
    </citation>
    <scope>IDENTIFICATION</scope>
</reference>
<dbReference type="Ensembl" id="ENSOMET00000029334.1">
    <property type="protein sequence ID" value="ENSOMEP00000034896.1"/>
    <property type="gene ID" value="ENSOMEG00000021796.1"/>
</dbReference>
<feature type="region of interest" description="Disordered" evidence="26">
    <location>
        <begin position="1972"/>
        <end position="2000"/>
    </location>
</feature>
<dbReference type="GO" id="GO:0002376">
    <property type="term" value="P:immune system process"/>
    <property type="evidence" value="ECO:0007669"/>
    <property type="project" value="UniProtKB-KW"/>
</dbReference>
<keyword evidence="15" id="KW-0007">Acetylation</keyword>
<dbReference type="SUPFAM" id="SSF54928">
    <property type="entry name" value="RNA-binding domain, RBD"/>
    <property type="match status" value="1"/>
</dbReference>
<keyword evidence="10" id="KW-0597">Phosphoprotein</keyword>
<feature type="compositionally biased region" description="Polar residues" evidence="26">
    <location>
        <begin position="1"/>
        <end position="41"/>
    </location>
</feature>
<comment type="subcellular location">
    <subcellularLocation>
        <location evidence="1">Chromosome</location>
    </subcellularLocation>
    <subcellularLocation>
        <location evidence="2">Cytoplasm</location>
    </subcellularLocation>
    <subcellularLocation>
        <location evidence="3">Nucleus</location>
        <location evidence="3">Nuclear pore complex</location>
    </subcellularLocation>
    <subcellularLocation>
        <location evidence="4">Nucleus</location>
        <location evidence="4">Nucleoplasm</location>
    </subcellularLocation>
</comment>
<keyword evidence="11" id="KW-0808">Transferase</keyword>
<comment type="function">
    <text evidence="23">As a component of the TREX-2 complex, involved in the export of mRNAs to the cytoplasm through the nuclear pores. Through the acetylation of histones, affects the assembly of nucleosomes at immunoglobulin variable region genes and promotes the recruitment and positioning of transcription complex to favor DNA cytosine deaminase AICDA/AID targeting, hence promoting somatic hypermutations.</text>
</comment>
<keyword evidence="6" id="KW-0813">Transport</keyword>
<dbReference type="GO" id="GO:0003723">
    <property type="term" value="F:RNA binding"/>
    <property type="evidence" value="ECO:0007669"/>
    <property type="project" value="InterPro"/>
</dbReference>
<dbReference type="PaxDb" id="30732-ENSOMEP00000034896"/>
<comment type="catalytic activity">
    <reaction evidence="22">
        <text>L-lysyl-[histone] + acetyl-CoA = N(6)-acetyl-L-lysyl-[histone] + CoA + H(+)</text>
        <dbReference type="Rhea" id="RHEA:21992"/>
        <dbReference type="Rhea" id="RHEA-COMP:9845"/>
        <dbReference type="Rhea" id="RHEA-COMP:11338"/>
        <dbReference type="ChEBI" id="CHEBI:15378"/>
        <dbReference type="ChEBI" id="CHEBI:29969"/>
        <dbReference type="ChEBI" id="CHEBI:57287"/>
        <dbReference type="ChEBI" id="CHEBI:57288"/>
        <dbReference type="ChEBI" id="CHEBI:61930"/>
        <dbReference type="EC" id="2.3.1.48"/>
    </reaction>
    <physiologicalReaction direction="left-to-right" evidence="22">
        <dbReference type="Rhea" id="RHEA:21993"/>
    </physiologicalReaction>
</comment>
<evidence type="ECO:0000313" key="28">
    <source>
        <dbReference type="Ensembl" id="ENSOMEP00000034896.1"/>
    </source>
</evidence>
<feature type="compositionally biased region" description="Polar residues" evidence="26">
    <location>
        <begin position="351"/>
        <end position="361"/>
    </location>
</feature>
<dbReference type="Pfam" id="PF03399">
    <property type="entry name" value="SAC3_GANP"/>
    <property type="match status" value="1"/>
</dbReference>
<evidence type="ECO:0000256" key="4">
    <source>
        <dbReference type="ARBA" id="ARBA00004642"/>
    </source>
</evidence>
<dbReference type="FunFam" id="1.25.40.990:FF:000003">
    <property type="entry name" value="germinal-center associated nuclear protein isoform X2"/>
    <property type="match status" value="1"/>
</dbReference>
<feature type="compositionally biased region" description="Basic and acidic residues" evidence="26">
    <location>
        <begin position="1985"/>
        <end position="1998"/>
    </location>
</feature>
<evidence type="ECO:0000256" key="13">
    <source>
        <dbReference type="ARBA" id="ARBA00022859"/>
    </source>
</evidence>
<keyword evidence="20" id="KW-0012">Acyltransferase</keyword>
<evidence type="ECO:0000256" key="25">
    <source>
        <dbReference type="SAM" id="Coils"/>
    </source>
</evidence>
<dbReference type="InterPro" id="IPR005062">
    <property type="entry name" value="SAC3/GANP/THP3_conserved"/>
</dbReference>
<keyword evidence="7" id="KW-0158">Chromosome</keyword>
<dbReference type="GO" id="GO:0005654">
    <property type="term" value="C:nucleoplasm"/>
    <property type="evidence" value="ECO:0007669"/>
    <property type="project" value="UniProtKB-SubCell"/>
</dbReference>
<evidence type="ECO:0000256" key="3">
    <source>
        <dbReference type="ARBA" id="ARBA00004567"/>
    </source>
</evidence>
<feature type="region of interest" description="Disordered" evidence="26">
    <location>
        <begin position="569"/>
        <end position="654"/>
    </location>
</feature>
<feature type="compositionally biased region" description="Polar residues" evidence="26">
    <location>
        <begin position="215"/>
        <end position="240"/>
    </location>
</feature>
<dbReference type="Gene3D" id="1.25.40.990">
    <property type="match status" value="1"/>
</dbReference>
<dbReference type="PANTHER" id="PTHR12436:SF3">
    <property type="entry name" value="GERMINAL-CENTER ASSOCIATED NUCLEAR PROTEIN"/>
    <property type="match status" value="1"/>
</dbReference>
<feature type="region of interest" description="Disordered" evidence="26">
    <location>
        <begin position="206"/>
        <end position="492"/>
    </location>
</feature>
<dbReference type="KEGG" id="oml:112155489"/>
<keyword evidence="16" id="KW-0811">Translocation</keyword>
<feature type="compositionally biased region" description="Polar residues" evidence="26">
    <location>
        <begin position="74"/>
        <end position="90"/>
    </location>
</feature>
<keyword evidence="13" id="KW-0391">Immunity</keyword>
<evidence type="ECO:0000256" key="23">
    <source>
        <dbReference type="ARBA" id="ARBA00055631"/>
    </source>
</evidence>
<feature type="region of interest" description="Disordered" evidence="26">
    <location>
        <begin position="1074"/>
        <end position="1125"/>
    </location>
</feature>
<sequence length="2038" mass="225432">MNPSGTFGSSQGGAFQTPGGTMKTSLFGQAFGQHSPNNQGLFQPPAFGQQSVMNQAAGHGTPIFGQTPVFGQPQPLSTVSPAPTFGQQPLGSFGSSSGSSFGQTNVSSQSSVVGQGAGFGQPPAFGVTSGFGKQPAFGGVQMAGSNPALGQPQGLGFGQTSFGQTPSSTSSSTSLFGQTQTIAQSRGFGSSEFSFKPANDAVFKPIFSASPEPANPQTTPATGSPLSASGSQESSSTNPGFSFLTGPKVGPAGFGLPQKTPASSSSSSLTTAGGSDQTITLPFSFHQPPPPSIPSTTASTKEPTTPSSFSFSLKDFQTQPTPLSVGAGLDQPSAFGDPKAKVETSLDKNESIFSEQGNSNIFREFGRGTKRPTVESPRQQSKRPLIRSRGQPGGLLGRALNAIRKDQSSSARNEAPKETPQQTVTWVETERRAAQPQEEDLPAPSSLQMPTRDVQEPTEESISLVKTPEPKVNVSTPVSRGERSESLDSLGGMSPSELTSILCRNIPPALNKRNVIEKHFARFGKVCKILCRPGKNQAVVHFNDHVEAAKAKKRGKIFHKRELTILWIKKKHSPENKGGQPPEEKEEESPQMESKSASSPRKTPHLRPPALSSSLALSHSSPVRRASPAKVLQFDPEPQKEIKTESQSSERPVPSSLLHLIGQVAETAEEKFRLLEQRDKILRQGRSKQTDLELAFVGTCPDMCPEKERYMRETRNQLSVFEVIPNTEMVNHTAAIKEYSRSSADQEEPLPHELRPLPVLKMTMDYLVTQIMDLGQDNYRDWYDFVWNRTRSIRKDITQQQLCCPETVSLIEKCTRFHVHCAHHFCEEPISFFDPKINTENMTKCLQSLKEMYEDLATHQTFCPSEAEFRQYSVLLKLNHGDILREVQQFRDEVRNSPEVKFAVQVFAAVNSNNFVHFFKLVKGASYLAGCLLHRYFNQVRTKALKVLNIAYTVGTRSTPLPLEDLTRMLMFRNPAEATDFVQQFGLNVTEGMVELSRVVYQEPDIPLSPKRSDVITAKKTVLNGEVVNGGPLPNPPHHTPRSSFDFQNKYQGEPATSNFIKVTKDFAAPPSTHFEASASFPSVSSETGEPGGSHNPPAQLTEPQQPFPFISKPEPVKPPSPPPVPQQMYSDEDILTELDCVIDEVVKAEVKEVTDEGAAYITAALQESGVQVECVVSEVIQRMLQEISSTEIKLEQERVAEENRRLEEARRRQEREAFLAQFSSSLCTEIIHEVLDETIQETASSEIQKAVNEKAERLAKCTEQICNSLVEETLNTDIAMLVEDLLEAELQRIYKYIKRWRAVVTVRRQLKRQMRGFPAAPCCVDPCFKLKALAPSAPTQPRLADLARGMVNLGNAGSLTVSSTRLLEMRQGATHQMRVHYYFQQLLEKHSWAPLDLVSLVTENVPDAHDRIFWKALLLLPSDHESAASVANRVLSDWLEAKLGGEQQSEEHLDGSLWTLSVTNALQESGKLTHKVQIAVKASRGPLTANSLSRVERCSELQGTGALILLLPTLPVFEPGLQDQGVPDSLLSALLQLRQLQQVNTWHCPLPLVILVPGPDGGGAYIHKLEQALRLNTLMEEGLISKFTFFFIPETTNDLQGSKQLSQALCWLLARAPPPLPLSCQTLVHLIETSLSREFEPRVYANRQERAAAHLPPQDPVPAIRLYNSILDHVADTVASESLCRLSWPPGEFSVPHARRFVPHLAWNSLEHLAWLRNAILSLQLPEWEPLPPTGSWSEICSFIFRYAAKIPASHLSQPLLMSRLENLLERVRLKTHPTQTPGFRGNTDYNSREQSPSIGQIPWDDVVVMCIDHKLKDWHGPEEPVCEDALTEDGDILVYFSAESLKDFQAPEEWTEAVRQTHEEKKQEKDWLSTVACATSDTFSLQQKLFHTQLDADEASATPLDITHVPTAQERKVHKFLQSLEEEKAESKRFTEKLQFWLNGEPLEHLSTPLFIPSSTLLSMPHTIKQGSSDRTGVSPLAQRHDEAPDKAELKKTTPTSMSWKLQDLERQILLAHEEEVSCSLKLSELFSIVDD</sequence>
<dbReference type="GO" id="GO:0005737">
    <property type="term" value="C:cytoplasm"/>
    <property type="evidence" value="ECO:0007669"/>
    <property type="project" value="UniProtKB-SubCell"/>
</dbReference>
<keyword evidence="19" id="KW-0539">Nucleus</keyword>
<evidence type="ECO:0000256" key="2">
    <source>
        <dbReference type="ARBA" id="ARBA00004496"/>
    </source>
</evidence>
<evidence type="ECO:0000256" key="18">
    <source>
        <dbReference type="ARBA" id="ARBA00023132"/>
    </source>
</evidence>
<feature type="compositionally biased region" description="Low complexity" evidence="26">
    <location>
        <begin position="608"/>
        <end position="621"/>
    </location>
</feature>
<feature type="compositionally biased region" description="Polar residues" evidence="26">
    <location>
        <begin position="269"/>
        <end position="279"/>
    </location>
</feature>
<dbReference type="InterPro" id="IPR045107">
    <property type="entry name" value="SAC3/GANP/THP3"/>
</dbReference>
<dbReference type="EC" id="2.3.1.48" evidence="5"/>
<dbReference type="GeneID" id="112155489"/>